<dbReference type="EMBL" id="JBHSFH010000005">
    <property type="protein sequence ID" value="MFC4494568.1"/>
    <property type="molecule type" value="Genomic_DNA"/>
</dbReference>
<keyword evidence="1" id="KW-0812">Transmembrane</keyword>
<name>A0ABV9A7K7_9ACTN</name>
<keyword evidence="3" id="KW-1185">Reference proteome</keyword>
<keyword evidence="1" id="KW-1133">Transmembrane helix</keyword>
<comment type="caution">
    <text evidence="2">The sequence shown here is derived from an EMBL/GenBank/DDBJ whole genome shotgun (WGS) entry which is preliminary data.</text>
</comment>
<dbReference type="RefSeq" id="WP_386445807.1">
    <property type="nucleotide sequence ID" value="NZ_JBHSFH010000005.1"/>
</dbReference>
<organism evidence="2 3">
    <name type="scientific">Streptomyces ovatisporus</name>
    <dbReference type="NCBI Taxonomy" id="1128682"/>
    <lineage>
        <taxon>Bacteria</taxon>
        <taxon>Bacillati</taxon>
        <taxon>Actinomycetota</taxon>
        <taxon>Actinomycetes</taxon>
        <taxon>Kitasatosporales</taxon>
        <taxon>Streptomycetaceae</taxon>
        <taxon>Streptomyces</taxon>
    </lineage>
</organism>
<feature type="transmembrane region" description="Helical" evidence="1">
    <location>
        <begin position="61"/>
        <end position="78"/>
    </location>
</feature>
<evidence type="ECO:0000256" key="1">
    <source>
        <dbReference type="SAM" id="Phobius"/>
    </source>
</evidence>
<dbReference type="Proteomes" id="UP001595997">
    <property type="component" value="Unassembled WGS sequence"/>
</dbReference>
<keyword evidence="1" id="KW-0472">Membrane</keyword>
<accession>A0ABV9A7K7</accession>
<protein>
    <submittedName>
        <fullName evidence="2">Uncharacterized protein</fullName>
    </submittedName>
</protein>
<reference evidence="3" key="1">
    <citation type="journal article" date="2019" name="Int. J. Syst. Evol. Microbiol.">
        <title>The Global Catalogue of Microorganisms (GCM) 10K type strain sequencing project: providing services to taxonomists for standard genome sequencing and annotation.</title>
        <authorList>
            <consortium name="The Broad Institute Genomics Platform"/>
            <consortium name="The Broad Institute Genome Sequencing Center for Infectious Disease"/>
            <person name="Wu L."/>
            <person name="Ma J."/>
        </authorList>
    </citation>
    <scope>NUCLEOTIDE SEQUENCE [LARGE SCALE GENOMIC DNA]</scope>
    <source>
        <strain evidence="3">CGMCC 4.7357</strain>
    </source>
</reference>
<gene>
    <name evidence="2" type="ORF">ACFPA8_10535</name>
</gene>
<proteinExistence type="predicted"/>
<sequence>MDENDPRCSLCGRRYDATFMTGLPCRVFSPDDVVTDGCPPQRKMMAELDAERRRGSAPPSGGCLVVMVGLLLFLITMIH</sequence>
<evidence type="ECO:0000313" key="3">
    <source>
        <dbReference type="Proteomes" id="UP001595997"/>
    </source>
</evidence>
<evidence type="ECO:0000313" key="2">
    <source>
        <dbReference type="EMBL" id="MFC4494568.1"/>
    </source>
</evidence>